<comment type="subunit">
    <text evidence="5">NDH-1 is composed of 14 different subunits. Subunits NuoA, H, J, K, L, M, N constitute the membrane sector of the complex.</text>
</comment>
<evidence type="ECO:0000256" key="6">
    <source>
        <dbReference type="RuleBase" id="RU000320"/>
    </source>
</evidence>
<keyword evidence="3 5" id="KW-1133">Transmembrane helix</keyword>
<keyword evidence="2 5" id="KW-0812">Transmembrane</keyword>
<dbReference type="InterPro" id="IPR010096">
    <property type="entry name" value="NADH-Q_OxRdtase_suN/2"/>
</dbReference>
<comment type="similarity">
    <text evidence="5">Belongs to the complex I subunit 2 family.</text>
</comment>
<evidence type="ECO:0000313" key="8">
    <source>
        <dbReference type="EMBL" id="MFC7406980.1"/>
    </source>
</evidence>
<dbReference type="PANTHER" id="PTHR22773">
    <property type="entry name" value="NADH DEHYDROGENASE"/>
    <property type="match status" value="1"/>
</dbReference>
<keyword evidence="5" id="KW-1278">Translocase</keyword>
<name>A0ABW2QH31_9MICO</name>
<evidence type="ECO:0000256" key="5">
    <source>
        <dbReference type="HAMAP-Rule" id="MF_00445"/>
    </source>
</evidence>
<comment type="catalytic activity">
    <reaction evidence="5">
        <text>a quinone + NADH + 5 H(+)(in) = a quinol + NAD(+) + 4 H(+)(out)</text>
        <dbReference type="Rhea" id="RHEA:57888"/>
        <dbReference type="ChEBI" id="CHEBI:15378"/>
        <dbReference type="ChEBI" id="CHEBI:24646"/>
        <dbReference type="ChEBI" id="CHEBI:57540"/>
        <dbReference type="ChEBI" id="CHEBI:57945"/>
        <dbReference type="ChEBI" id="CHEBI:132124"/>
    </reaction>
</comment>
<evidence type="ECO:0000256" key="3">
    <source>
        <dbReference type="ARBA" id="ARBA00022989"/>
    </source>
</evidence>
<feature type="transmembrane region" description="Helical" evidence="5">
    <location>
        <begin position="357"/>
        <end position="380"/>
    </location>
</feature>
<dbReference type="Pfam" id="PF00361">
    <property type="entry name" value="Proton_antipo_M"/>
    <property type="match status" value="1"/>
</dbReference>
<keyword evidence="5" id="KW-0874">Quinone</keyword>
<dbReference type="EMBL" id="JBHTCQ010000005">
    <property type="protein sequence ID" value="MFC7406980.1"/>
    <property type="molecule type" value="Genomic_DNA"/>
</dbReference>
<feature type="transmembrane region" description="Helical" evidence="5">
    <location>
        <begin position="332"/>
        <end position="351"/>
    </location>
</feature>
<dbReference type="Proteomes" id="UP001596455">
    <property type="component" value="Unassembled WGS sequence"/>
</dbReference>
<feature type="transmembrane region" description="Helical" evidence="5">
    <location>
        <begin position="82"/>
        <end position="103"/>
    </location>
</feature>
<proteinExistence type="inferred from homology"/>
<sequence length="521" mass="53871">MTTFEAPSIVWSALLPTLVVAGAAVAGVLVEAFVPRGPRRVVQLVLGLLAASLALVAVVWRWTEVSSSGPQHVIGSSVVEDGPALAAQAVLALLGFVGLLVIADRTESGEGAFVAQAAARPGSTAEADATRAGLAQTEVYPLTLFALSGMFVFAQANDLLTLFIALEVLSLPLYVLCGLARRRRLLSQEASLKYFLLGAFASAFMIFGIALLYGYSGSITFSGLSEAVPTTVGMDYLLLGGAVLVIAGLLFKVGAVPFHSWTPDVYTGAPTPVTGFMAAATKLAALVALVRFVYVALPDLSWDLTPFFWAVAALTMLVGTVVGIVQSDVKRMLAYSSIAHAGFLLVGVVAYEQAAVSGVLFYLLAYGLATVGAFALVTLVRERDPDGNVTGEANHIAQWAGLGRRSPIAAVGMTVFLLSFAGIPLTAGFVGKFSVFSAAVAGGQTVLVVLAVLASAATAFFYVRLVVLMFFTEPDGDTVVVVSSEGLTTVGVTVCLAGTVLLGVLPGPLLELAGQAATFLP</sequence>
<evidence type="ECO:0000256" key="4">
    <source>
        <dbReference type="ARBA" id="ARBA00023136"/>
    </source>
</evidence>
<comment type="subcellular location">
    <subcellularLocation>
        <location evidence="5">Cell membrane</location>
        <topology evidence="5">Multi-pass membrane protein</topology>
    </subcellularLocation>
    <subcellularLocation>
        <location evidence="1">Endomembrane system</location>
        <topology evidence="1">Multi-pass membrane protein</topology>
    </subcellularLocation>
    <subcellularLocation>
        <location evidence="6">Membrane</location>
        <topology evidence="6">Multi-pass membrane protein</topology>
    </subcellularLocation>
</comment>
<keyword evidence="4 5" id="KW-0472">Membrane</keyword>
<keyword evidence="5" id="KW-0520">NAD</keyword>
<dbReference type="NCBIfam" id="TIGR01770">
    <property type="entry name" value="NDH_I_N"/>
    <property type="match status" value="1"/>
</dbReference>
<feature type="transmembrane region" description="Helical" evidence="5">
    <location>
        <begin position="12"/>
        <end position="34"/>
    </location>
</feature>
<feature type="domain" description="NADH:quinone oxidoreductase/Mrp antiporter transmembrane" evidence="7">
    <location>
        <begin position="156"/>
        <end position="456"/>
    </location>
</feature>
<comment type="function">
    <text evidence="5">NDH-1 shuttles electrons from NADH, via FMN and iron-sulfur (Fe-S) centers, to quinones in the respiratory chain. The immediate electron acceptor for the enzyme in this species is believed to be a menaquinone. Couples the redox reaction to proton translocation (for every two electrons transferred, four hydrogen ions are translocated across the cytoplasmic membrane), and thus conserves the redox energy in a proton gradient.</text>
</comment>
<comment type="caution">
    <text evidence="8">The sequence shown here is derived from an EMBL/GenBank/DDBJ whole genome shotgun (WGS) entry which is preliminary data.</text>
</comment>
<dbReference type="InterPro" id="IPR001750">
    <property type="entry name" value="ND/Mrp_TM"/>
</dbReference>
<dbReference type="NCBIfam" id="NF004441">
    <property type="entry name" value="PRK05777.1-4"/>
    <property type="match status" value="1"/>
</dbReference>
<dbReference type="HAMAP" id="MF_00445">
    <property type="entry name" value="NDH1_NuoN_1"/>
    <property type="match status" value="1"/>
</dbReference>
<feature type="transmembrane region" description="Helical" evidence="5">
    <location>
        <begin position="162"/>
        <end position="180"/>
    </location>
</feature>
<feature type="transmembrane region" description="Helical" evidence="5">
    <location>
        <begin position="139"/>
        <end position="156"/>
    </location>
</feature>
<evidence type="ECO:0000313" key="9">
    <source>
        <dbReference type="Proteomes" id="UP001596455"/>
    </source>
</evidence>
<keyword evidence="5" id="KW-0813">Transport</keyword>
<dbReference type="RefSeq" id="WP_382396520.1">
    <property type="nucleotide sequence ID" value="NZ_JBHTCQ010000005.1"/>
</dbReference>
<dbReference type="EC" id="7.1.1.-" evidence="5"/>
<evidence type="ECO:0000259" key="7">
    <source>
        <dbReference type="Pfam" id="PF00361"/>
    </source>
</evidence>
<reference evidence="9" key="1">
    <citation type="journal article" date="2019" name="Int. J. Syst. Evol. Microbiol.">
        <title>The Global Catalogue of Microorganisms (GCM) 10K type strain sequencing project: providing services to taxonomists for standard genome sequencing and annotation.</title>
        <authorList>
            <consortium name="The Broad Institute Genomics Platform"/>
            <consortium name="The Broad Institute Genome Sequencing Center for Infectious Disease"/>
            <person name="Wu L."/>
            <person name="Ma J."/>
        </authorList>
    </citation>
    <scope>NUCLEOTIDE SEQUENCE [LARGE SCALE GENOMIC DNA]</scope>
    <source>
        <strain evidence="9">JCM 1490</strain>
    </source>
</reference>
<accession>A0ABW2QH31</accession>
<feature type="transmembrane region" description="Helical" evidence="5">
    <location>
        <begin position="408"/>
        <end position="430"/>
    </location>
</feature>
<evidence type="ECO:0000256" key="2">
    <source>
        <dbReference type="ARBA" id="ARBA00022692"/>
    </source>
</evidence>
<keyword evidence="9" id="KW-1185">Reference proteome</keyword>
<feature type="transmembrane region" description="Helical" evidence="5">
    <location>
        <begin position="41"/>
        <end position="62"/>
    </location>
</feature>
<gene>
    <name evidence="5 8" type="primary">nuoN</name>
    <name evidence="8" type="ORF">ACFQQL_17825</name>
</gene>
<evidence type="ECO:0000256" key="1">
    <source>
        <dbReference type="ARBA" id="ARBA00004127"/>
    </source>
</evidence>
<feature type="transmembrane region" description="Helical" evidence="5">
    <location>
        <begin position="236"/>
        <end position="261"/>
    </location>
</feature>
<organism evidence="8 9">
    <name type="scientific">Georgenia alba</name>
    <dbReference type="NCBI Taxonomy" id="2233858"/>
    <lineage>
        <taxon>Bacteria</taxon>
        <taxon>Bacillati</taxon>
        <taxon>Actinomycetota</taxon>
        <taxon>Actinomycetes</taxon>
        <taxon>Micrococcales</taxon>
        <taxon>Bogoriellaceae</taxon>
        <taxon>Georgenia</taxon>
    </lineage>
</organism>
<feature type="transmembrane region" description="Helical" evidence="5">
    <location>
        <begin position="306"/>
        <end position="325"/>
    </location>
</feature>
<keyword evidence="5" id="KW-1003">Cell membrane</keyword>
<feature type="transmembrane region" description="Helical" evidence="5">
    <location>
        <begin position="436"/>
        <end position="463"/>
    </location>
</feature>
<feature type="transmembrane region" description="Helical" evidence="5">
    <location>
        <begin position="192"/>
        <end position="216"/>
    </location>
</feature>
<protein>
    <recommendedName>
        <fullName evidence="5">NADH-quinone oxidoreductase subunit N</fullName>
        <ecNumber evidence="5">7.1.1.-</ecNumber>
    </recommendedName>
    <alternativeName>
        <fullName evidence="5">NADH dehydrogenase I subunit N</fullName>
    </alternativeName>
    <alternativeName>
        <fullName evidence="5">NDH-1 subunit N</fullName>
    </alternativeName>
</protein>
<feature type="transmembrane region" description="Helical" evidence="5">
    <location>
        <begin position="273"/>
        <end position="294"/>
    </location>
</feature>